<feature type="compositionally biased region" description="Polar residues" evidence="7">
    <location>
        <begin position="358"/>
        <end position="373"/>
    </location>
</feature>
<protein>
    <recommendedName>
        <fullName evidence="6">Protein HflK</fullName>
    </recommendedName>
</protein>
<organism evidence="9 10">
    <name type="scientific">Pseudobowmanella zhangzhouensis</name>
    <dbReference type="NCBI Taxonomy" id="1537679"/>
    <lineage>
        <taxon>Bacteria</taxon>
        <taxon>Pseudomonadati</taxon>
        <taxon>Pseudomonadota</taxon>
        <taxon>Gammaproteobacteria</taxon>
        <taxon>Alteromonadales</taxon>
        <taxon>Alteromonadaceae</taxon>
    </lineage>
</organism>
<dbReference type="EMBL" id="JBHSUS010000001">
    <property type="protein sequence ID" value="MFC6441341.1"/>
    <property type="molecule type" value="Genomic_DNA"/>
</dbReference>
<dbReference type="RefSeq" id="WP_131257894.1">
    <property type="nucleotide sequence ID" value="NZ_JBHSUS010000001.1"/>
</dbReference>
<evidence type="ECO:0000256" key="5">
    <source>
        <dbReference type="ARBA" id="ARBA00023136"/>
    </source>
</evidence>
<dbReference type="InterPro" id="IPR010201">
    <property type="entry name" value="HflK"/>
</dbReference>
<comment type="subcellular location">
    <subcellularLocation>
        <location evidence="1">Membrane</location>
        <topology evidence="1">Single-pass membrane protein</topology>
    </subcellularLocation>
</comment>
<feature type="domain" description="Band 7" evidence="8">
    <location>
        <begin position="68"/>
        <end position="228"/>
    </location>
</feature>
<proteinExistence type="inferred from homology"/>
<sequence>MAWNEPGGNNNKDPWNNPRGGDQGPPDLDEVFKKLFAKFGGNKSGGSSTGSATFAIIALLLAAFWGLSGFYTVKEAERSVLLTFGKFSDIVEPGLRWKATFIQKQIPIDINTVRSKASSGSMLTEDQNLVTVEMEIQYIVLDPYKYIFATTEPEVSLSHALDAAIRYVVGHSKLDSLLTQGKEVARQMVWEELNRIIEPYDLGLAIEDVNFRNVRPPAAVKEAFDDAIAAQEDEQTYIRQAEAYSRAIEPEARGQVSRMLQEAEAYKQRVTLEAEGEVARFLSLLPQFEAAPEVTRQRLYLETLEQVYSNTSKIMVDSGKGGNNMMYLPLDKILERQNNTSSTIPRSNSVTESTLEALRNANTTNSRPVTSSRDAVRTGRN</sequence>
<dbReference type="SMART" id="SM00244">
    <property type="entry name" value="PHB"/>
    <property type="match status" value="1"/>
</dbReference>
<dbReference type="InterPro" id="IPR020980">
    <property type="entry name" value="Membrane_HflK_N"/>
</dbReference>
<evidence type="ECO:0000256" key="7">
    <source>
        <dbReference type="SAM" id="MobiDB-lite"/>
    </source>
</evidence>
<keyword evidence="9" id="KW-0645">Protease</keyword>
<dbReference type="InterPro" id="IPR036013">
    <property type="entry name" value="Band_7/SPFH_dom_sf"/>
</dbReference>
<accession>A0ABW1XNN4</accession>
<dbReference type="GO" id="GO:0008233">
    <property type="term" value="F:peptidase activity"/>
    <property type="evidence" value="ECO:0007669"/>
    <property type="project" value="UniProtKB-KW"/>
</dbReference>
<feature type="region of interest" description="Disordered" evidence="7">
    <location>
        <begin position="1"/>
        <end position="26"/>
    </location>
</feature>
<keyword evidence="4 6" id="KW-1133">Transmembrane helix</keyword>
<evidence type="ECO:0000313" key="10">
    <source>
        <dbReference type="Proteomes" id="UP001596364"/>
    </source>
</evidence>
<keyword evidence="3 6" id="KW-0812">Transmembrane</keyword>
<dbReference type="SUPFAM" id="SSF117892">
    <property type="entry name" value="Band 7/SPFH domain"/>
    <property type="match status" value="1"/>
</dbReference>
<dbReference type="Gene3D" id="3.30.479.30">
    <property type="entry name" value="Band 7 domain"/>
    <property type="match status" value="1"/>
</dbReference>
<dbReference type="PANTHER" id="PTHR43327:SF2">
    <property type="entry name" value="MODULATOR OF FTSH PROTEASE HFLK"/>
    <property type="match status" value="1"/>
</dbReference>
<comment type="function">
    <text evidence="6">HflC and HflK could encode or regulate a protease.</text>
</comment>
<dbReference type="Pfam" id="PF01145">
    <property type="entry name" value="Band_7"/>
    <property type="match status" value="1"/>
</dbReference>
<evidence type="ECO:0000313" key="9">
    <source>
        <dbReference type="EMBL" id="MFC6441341.1"/>
    </source>
</evidence>
<keyword evidence="10" id="KW-1185">Reference proteome</keyword>
<dbReference type="Proteomes" id="UP001596364">
    <property type="component" value="Unassembled WGS sequence"/>
</dbReference>
<comment type="subunit">
    <text evidence="6">HflC and HflK may interact to form a multimeric complex.</text>
</comment>
<evidence type="ECO:0000256" key="4">
    <source>
        <dbReference type="ARBA" id="ARBA00022989"/>
    </source>
</evidence>
<reference evidence="10" key="1">
    <citation type="journal article" date="2019" name="Int. J. Syst. Evol. Microbiol.">
        <title>The Global Catalogue of Microorganisms (GCM) 10K type strain sequencing project: providing services to taxonomists for standard genome sequencing and annotation.</title>
        <authorList>
            <consortium name="The Broad Institute Genomics Platform"/>
            <consortium name="The Broad Institute Genome Sequencing Center for Infectious Disease"/>
            <person name="Wu L."/>
            <person name="Ma J."/>
        </authorList>
    </citation>
    <scope>NUCLEOTIDE SEQUENCE [LARGE SCALE GENOMIC DNA]</scope>
    <source>
        <strain evidence="10">CGMCC 1.16031</strain>
    </source>
</reference>
<feature type="transmembrane region" description="Helical" evidence="6">
    <location>
        <begin position="52"/>
        <end position="73"/>
    </location>
</feature>
<evidence type="ECO:0000256" key="2">
    <source>
        <dbReference type="ARBA" id="ARBA00006971"/>
    </source>
</evidence>
<dbReference type="PANTHER" id="PTHR43327">
    <property type="entry name" value="STOMATIN-LIKE PROTEIN 2, MITOCHONDRIAL"/>
    <property type="match status" value="1"/>
</dbReference>
<name>A0ABW1XNN4_9ALTE</name>
<evidence type="ECO:0000256" key="6">
    <source>
        <dbReference type="RuleBase" id="RU364113"/>
    </source>
</evidence>
<dbReference type="InterPro" id="IPR001107">
    <property type="entry name" value="Band_7"/>
</dbReference>
<gene>
    <name evidence="9" type="primary">hflK</name>
    <name evidence="9" type="ORF">ACFP85_14405</name>
</gene>
<keyword evidence="9" id="KW-0378">Hydrolase</keyword>
<dbReference type="NCBIfam" id="TIGR01933">
    <property type="entry name" value="hflK"/>
    <property type="match status" value="1"/>
</dbReference>
<dbReference type="CDD" id="cd03404">
    <property type="entry name" value="SPFH_HflK"/>
    <property type="match status" value="1"/>
</dbReference>
<comment type="caution">
    <text evidence="9">The sequence shown here is derived from an EMBL/GenBank/DDBJ whole genome shotgun (WGS) entry which is preliminary data.</text>
</comment>
<evidence type="ECO:0000256" key="1">
    <source>
        <dbReference type="ARBA" id="ARBA00004167"/>
    </source>
</evidence>
<evidence type="ECO:0000259" key="8">
    <source>
        <dbReference type="SMART" id="SM00244"/>
    </source>
</evidence>
<dbReference type="InterPro" id="IPR050710">
    <property type="entry name" value="Band7/mec-2_domain"/>
</dbReference>
<dbReference type="Pfam" id="PF12221">
    <property type="entry name" value="HflK_N"/>
    <property type="match status" value="1"/>
</dbReference>
<feature type="region of interest" description="Disordered" evidence="7">
    <location>
        <begin position="358"/>
        <end position="381"/>
    </location>
</feature>
<evidence type="ECO:0000256" key="3">
    <source>
        <dbReference type="ARBA" id="ARBA00022692"/>
    </source>
</evidence>
<dbReference type="GO" id="GO:0006508">
    <property type="term" value="P:proteolysis"/>
    <property type="evidence" value="ECO:0007669"/>
    <property type="project" value="UniProtKB-KW"/>
</dbReference>
<keyword evidence="5 6" id="KW-0472">Membrane</keyword>
<comment type="similarity">
    <text evidence="2 6">Belongs to the band 7/mec-2 family. HflK subfamily.</text>
</comment>